<dbReference type="Proteomes" id="UP000288051">
    <property type="component" value="Unassembled WGS sequence"/>
</dbReference>
<dbReference type="AlphaFoldDB" id="A0A430SF69"/>
<protein>
    <submittedName>
        <fullName evidence="1">Uncharacterized protein</fullName>
    </submittedName>
</protein>
<comment type="caution">
    <text evidence="1">The sequence shown here is derived from an EMBL/GenBank/DDBJ whole genome shotgun (WGS) entry which is preliminary data.</text>
</comment>
<reference evidence="1 2" key="1">
    <citation type="journal article" date="2019" name="Extremophiles">
        <title>Biogeography of thermophiles and predominance of Thermus scotoductus in domestic water heaters.</title>
        <authorList>
            <person name="Wilpiszeski R.L."/>
            <person name="Zhang Z."/>
            <person name="House C.H."/>
        </authorList>
    </citation>
    <scope>NUCLEOTIDE SEQUENCE [LARGE SCALE GENOMIC DNA]</scope>
    <source>
        <strain evidence="1 2">24_S24</strain>
    </source>
</reference>
<name>A0A430SF69_THESC</name>
<gene>
    <name evidence="1" type="ORF">CSW37_06485</name>
</gene>
<proteinExistence type="predicted"/>
<evidence type="ECO:0000313" key="2">
    <source>
        <dbReference type="Proteomes" id="UP000288051"/>
    </source>
</evidence>
<sequence>MVAQIALGLAREFKDPGSVKFYAWLLWGALRAEVYGLHERALEVVLWAVSRVREALAASLWGSRGQRIRRPGALLASLLSERGLLDLFRRAPAWRVA</sequence>
<evidence type="ECO:0000313" key="1">
    <source>
        <dbReference type="EMBL" id="RTH37064.1"/>
    </source>
</evidence>
<accession>A0A430SF69</accession>
<organism evidence="1 2">
    <name type="scientific">Thermus scotoductus</name>
    <dbReference type="NCBI Taxonomy" id="37636"/>
    <lineage>
        <taxon>Bacteria</taxon>
        <taxon>Thermotogati</taxon>
        <taxon>Deinococcota</taxon>
        <taxon>Deinococci</taxon>
        <taxon>Thermales</taxon>
        <taxon>Thermaceae</taxon>
        <taxon>Thermus</taxon>
    </lineage>
</organism>
<dbReference type="EMBL" id="PELZ01000187">
    <property type="protein sequence ID" value="RTH37064.1"/>
    <property type="molecule type" value="Genomic_DNA"/>
</dbReference>